<evidence type="ECO:0000256" key="9">
    <source>
        <dbReference type="ARBA" id="ARBA00023150"/>
    </source>
</evidence>
<gene>
    <name evidence="12 14" type="primary">moaA</name>
    <name evidence="14" type="ORF">C0630_08775</name>
</gene>
<keyword evidence="8 12" id="KW-0342">GTP-binding</keyword>
<dbReference type="Pfam" id="PF06463">
    <property type="entry name" value="Mob_synth_C"/>
    <property type="match status" value="1"/>
</dbReference>
<sequence length="343" mass="38808">MDESEYISSSATTERQGLIDRFGREIKYLRISVTDRCDLRCVYCMSEEMQFVPRSQLLTLEELYRIGKTFVELGVNKIRITGGEPLTRRNIIHLFQSLGQLDGLNDFTLTTNGTQLPRYAKALKAAGVTRINISLDTLQPDRFHAITRTGELQRTLDGIDAALDAGFGRIKINSVILKHRNHDEVVDLVQFCQARGMDISFIEEMPLGIISEHDRAEAYYSSDQILQDLQQVYSLLPTTETTGGPSRYYRISDSETRVGFISPHSHNFCDSCNLVRMTAEGRLLLCLGQEHSMDLRRVLRAHPLDDAPLRAAIRESMNIKPKGHDFDLTSQPVLFRHMNATGG</sequence>
<evidence type="ECO:0000256" key="2">
    <source>
        <dbReference type="ARBA" id="ARBA00022485"/>
    </source>
</evidence>
<evidence type="ECO:0000256" key="3">
    <source>
        <dbReference type="ARBA" id="ARBA00022691"/>
    </source>
</evidence>
<dbReference type="GO" id="GO:0046872">
    <property type="term" value="F:metal ion binding"/>
    <property type="evidence" value="ECO:0007669"/>
    <property type="project" value="UniProtKB-KW"/>
</dbReference>
<keyword evidence="2 12" id="KW-0004">4Fe-4S</keyword>
<dbReference type="GO" id="GO:0006777">
    <property type="term" value="P:Mo-molybdopterin cofactor biosynthetic process"/>
    <property type="evidence" value="ECO:0007669"/>
    <property type="project" value="UniProtKB-UniRule"/>
</dbReference>
<dbReference type="InterPro" id="IPR000385">
    <property type="entry name" value="MoaA_NifB_PqqE_Fe-S-bd_CS"/>
</dbReference>
<evidence type="ECO:0000256" key="8">
    <source>
        <dbReference type="ARBA" id="ARBA00023134"/>
    </source>
</evidence>
<dbReference type="SMART" id="SM00729">
    <property type="entry name" value="Elp3"/>
    <property type="match status" value="1"/>
</dbReference>
<evidence type="ECO:0000256" key="6">
    <source>
        <dbReference type="ARBA" id="ARBA00023004"/>
    </source>
</evidence>
<evidence type="ECO:0000256" key="11">
    <source>
        <dbReference type="ARBA" id="ARBA00048697"/>
    </source>
</evidence>
<keyword evidence="9 12" id="KW-0501">Molybdenum cofactor biosynthesis</keyword>
<dbReference type="SFLD" id="SFLDG01386">
    <property type="entry name" value="main_SPASM_domain-containing"/>
    <property type="match status" value="1"/>
</dbReference>
<dbReference type="EMBL" id="PKUN01000009">
    <property type="protein sequence ID" value="PLX62082.1"/>
    <property type="molecule type" value="Genomic_DNA"/>
</dbReference>
<name>A0A2N6CXQ3_9GAMM</name>
<keyword evidence="3 12" id="KW-0949">S-adenosyl-L-methionine</keyword>
<dbReference type="SFLD" id="SFLDG01067">
    <property type="entry name" value="SPASM/twitch_domain_containing"/>
    <property type="match status" value="1"/>
</dbReference>
<feature type="binding site" evidence="12">
    <location>
        <position position="171"/>
    </location>
    <ligand>
        <name>GTP</name>
        <dbReference type="ChEBI" id="CHEBI:37565"/>
    </ligand>
</feature>
<feature type="binding site" evidence="12">
    <location>
        <position position="272"/>
    </location>
    <ligand>
        <name>[4Fe-4S] cluster</name>
        <dbReference type="ChEBI" id="CHEBI:49883"/>
        <label>2</label>
        <note>4Fe-4S-substrate</note>
    </ligand>
</feature>
<keyword evidence="6 12" id="KW-0408">Iron</keyword>
<evidence type="ECO:0000313" key="14">
    <source>
        <dbReference type="EMBL" id="PLX62082.1"/>
    </source>
</evidence>
<comment type="similarity">
    <text evidence="12">Belongs to the radical SAM superfamily. MoaA family.</text>
</comment>
<dbReference type="UniPathway" id="UPA00344"/>
<feature type="binding site" evidence="12">
    <location>
        <position position="37"/>
    </location>
    <ligand>
        <name>[4Fe-4S] cluster</name>
        <dbReference type="ChEBI" id="CHEBI:49883"/>
        <label>1</label>
        <note>4Fe-4S-S-AdoMet</note>
    </ligand>
</feature>
<dbReference type="InterPro" id="IPR058240">
    <property type="entry name" value="rSAM_sf"/>
</dbReference>
<feature type="binding site" evidence="12">
    <location>
        <position position="30"/>
    </location>
    <ligand>
        <name>GTP</name>
        <dbReference type="ChEBI" id="CHEBI:37565"/>
    </ligand>
</feature>
<keyword evidence="7 12" id="KW-0411">Iron-sulfur</keyword>
<accession>A0A2N6CXQ3</accession>
<comment type="cofactor">
    <cofactor evidence="12">
        <name>[4Fe-4S] cluster</name>
        <dbReference type="ChEBI" id="CHEBI:49883"/>
    </cofactor>
    <text evidence="12">Binds 2 [4Fe-4S] clusters. Binds 1 [4Fe-4S] cluster coordinated with 3 cysteines and an exchangeable S-adenosyl-L-methionine and 1 [4Fe-4S] cluster coordinated with 3 cysteines and the GTP-derived substrate.</text>
</comment>
<protein>
    <recommendedName>
        <fullName evidence="1 12">GTP 3',8-cyclase</fullName>
        <ecNumber evidence="1 12">4.1.99.22</ecNumber>
    </recommendedName>
    <alternativeName>
        <fullName evidence="12">Molybdenum cofactor biosynthesis protein A</fullName>
    </alternativeName>
</protein>
<dbReference type="PROSITE" id="PS51918">
    <property type="entry name" value="RADICAL_SAM"/>
    <property type="match status" value="1"/>
</dbReference>
<feature type="binding site" evidence="12">
    <location>
        <position position="79"/>
    </location>
    <ligand>
        <name>GTP</name>
        <dbReference type="ChEBI" id="CHEBI:37565"/>
    </ligand>
</feature>
<dbReference type="STRING" id="1111735.GCA_000428045_04137"/>
<proteinExistence type="inferred from homology"/>
<feature type="binding site" evidence="12">
    <location>
        <position position="83"/>
    </location>
    <ligand>
        <name>S-adenosyl-L-methionine</name>
        <dbReference type="ChEBI" id="CHEBI:59789"/>
    </ligand>
</feature>
<dbReference type="InterPro" id="IPR010505">
    <property type="entry name" value="MoaA_twitch"/>
</dbReference>
<dbReference type="GO" id="GO:0061798">
    <property type="term" value="F:GTP 3',8'-cyclase activity"/>
    <property type="evidence" value="ECO:0007669"/>
    <property type="project" value="UniProtKB-UniRule"/>
</dbReference>
<comment type="caution">
    <text evidence="12">Lacks conserved residue(s) required for the propagation of feature annotation.</text>
</comment>
<feature type="binding site" evidence="12">
    <location>
        <position position="41"/>
    </location>
    <ligand>
        <name>[4Fe-4S] cluster</name>
        <dbReference type="ChEBI" id="CHEBI:49883"/>
        <label>1</label>
        <note>4Fe-4S-S-AdoMet</note>
    </ligand>
</feature>
<feature type="binding site" evidence="12">
    <location>
        <position position="269"/>
    </location>
    <ligand>
        <name>[4Fe-4S] cluster</name>
        <dbReference type="ChEBI" id="CHEBI:49883"/>
        <label>2</label>
        <note>4Fe-4S-substrate</note>
    </ligand>
</feature>
<feature type="binding site" evidence="12">
    <location>
        <position position="134"/>
    </location>
    <ligand>
        <name>S-adenosyl-L-methionine</name>
        <dbReference type="ChEBI" id="CHEBI:59789"/>
    </ligand>
</feature>
<feature type="binding site" evidence="12">
    <location>
        <position position="286"/>
    </location>
    <ligand>
        <name>[4Fe-4S] cluster</name>
        <dbReference type="ChEBI" id="CHEBI:49883"/>
        <label>2</label>
        <note>4Fe-4S-substrate</note>
    </ligand>
</feature>
<dbReference type="NCBIfam" id="TIGR02666">
    <property type="entry name" value="moaA"/>
    <property type="match status" value="1"/>
</dbReference>
<evidence type="ECO:0000256" key="10">
    <source>
        <dbReference type="ARBA" id="ARBA00023239"/>
    </source>
</evidence>
<evidence type="ECO:0000256" key="12">
    <source>
        <dbReference type="HAMAP-Rule" id="MF_01225"/>
    </source>
</evidence>
<comment type="pathway">
    <text evidence="12">Cofactor biosynthesis; molybdopterin biosynthesis.</text>
</comment>
<dbReference type="PANTHER" id="PTHR22960">
    <property type="entry name" value="MOLYBDOPTERIN COFACTOR SYNTHESIS PROTEIN A"/>
    <property type="match status" value="1"/>
</dbReference>
<evidence type="ECO:0000256" key="7">
    <source>
        <dbReference type="ARBA" id="ARBA00023014"/>
    </source>
</evidence>
<dbReference type="GO" id="GO:0005525">
    <property type="term" value="F:GTP binding"/>
    <property type="evidence" value="ECO:0007669"/>
    <property type="project" value="UniProtKB-UniRule"/>
</dbReference>
<dbReference type="CDD" id="cd21117">
    <property type="entry name" value="Twitch_MoaA"/>
    <property type="match status" value="1"/>
</dbReference>
<dbReference type="EC" id="4.1.99.22" evidence="1 12"/>
<evidence type="ECO:0000256" key="1">
    <source>
        <dbReference type="ARBA" id="ARBA00012167"/>
    </source>
</evidence>
<dbReference type="CDD" id="cd01335">
    <property type="entry name" value="Radical_SAM"/>
    <property type="match status" value="1"/>
</dbReference>
<feature type="domain" description="Radical SAM core" evidence="13">
    <location>
        <begin position="21"/>
        <end position="236"/>
    </location>
</feature>
<evidence type="ECO:0000256" key="5">
    <source>
        <dbReference type="ARBA" id="ARBA00022741"/>
    </source>
</evidence>
<feature type="binding site" evidence="12">
    <location>
        <position position="205"/>
    </location>
    <ligand>
        <name>S-adenosyl-L-methionine</name>
        <dbReference type="ChEBI" id="CHEBI:59789"/>
    </ligand>
</feature>
<comment type="catalytic activity">
    <reaction evidence="11 12">
        <text>GTP + AH2 + S-adenosyl-L-methionine = (8S)-3',8-cyclo-7,8-dihydroguanosine 5'-triphosphate + 5'-deoxyadenosine + L-methionine + A + H(+)</text>
        <dbReference type="Rhea" id="RHEA:49576"/>
        <dbReference type="ChEBI" id="CHEBI:13193"/>
        <dbReference type="ChEBI" id="CHEBI:15378"/>
        <dbReference type="ChEBI" id="CHEBI:17319"/>
        <dbReference type="ChEBI" id="CHEBI:17499"/>
        <dbReference type="ChEBI" id="CHEBI:37565"/>
        <dbReference type="ChEBI" id="CHEBI:57844"/>
        <dbReference type="ChEBI" id="CHEBI:59789"/>
        <dbReference type="ChEBI" id="CHEBI:131766"/>
        <dbReference type="EC" id="4.1.99.22"/>
    </reaction>
</comment>
<dbReference type="InterPro" id="IPR013785">
    <property type="entry name" value="Aldolase_TIM"/>
</dbReference>
<comment type="function">
    <text evidence="12">Catalyzes the cyclization of GTP to (8S)-3',8-cyclo-7,8-dihydroguanosine 5'-triphosphate.</text>
</comment>
<dbReference type="HAMAP" id="MF_01225_B">
    <property type="entry name" value="MoaA_B"/>
    <property type="match status" value="1"/>
</dbReference>
<keyword evidence="10 12" id="KW-0456">Lyase</keyword>
<dbReference type="GO" id="GO:0061799">
    <property type="term" value="F:cyclic pyranopterin monophosphate synthase activity"/>
    <property type="evidence" value="ECO:0007669"/>
    <property type="project" value="TreeGrafter"/>
</dbReference>
<dbReference type="InterPro" id="IPR007197">
    <property type="entry name" value="rSAM"/>
</dbReference>
<dbReference type="GO" id="GO:0051539">
    <property type="term" value="F:4 iron, 4 sulfur cluster binding"/>
    <property type="evidence" value="ECO:0007669"/>
    <property type="project" value="UniProtKB-UniRule"/>
</dbReference>
<dbReference type="PANTHER" id="PTHR22960:SF0">
    <property type="entry name" value="MOLYBDENUM COFACTOR BIOSYNTHESIS PROTEIN 1"/>
    <property type="match status" value="1"/>
</dbReference>
<dbReference type="PROSITE" id="PS01305">
    <property type="entry name" value="MOAA_NIFB_PQQE"/>
    <property type="match status" value="1"/>
</dbReference>
<dbReference type="SFLD" id="SFLDS00029">
    <property type="entry name" value="Radical_SAM"/>
    <property type="match status" value="1"/>
</dbReference>
<dbReference type="InterPro" id="IPR006638">
    <property type="entry name" value="Elp3/MiaA/NifB-like_rSAM"/>
</dbReference>
<dbReference type="Pfam" id="PF04055">
    <property type="entry name" value="Radical_SAM"/>
    <property type="match status" value="1"/>
</dbReference>
<organism evidence="14 15">
    <name type="scientific">Sedimenticola selenatireducens</name>
    <dbReference type="NCBI Taxonomy" id="191960"/>
    <lineage>
        <taxon>Bacteria</taxon>
        <taxon>Pseudomonadati</taxon>
        <taxon>Pseudomonadota</taxon>
        <taxon>Gammaproteobacteria</taxon>
        <taxon>Chromatiales</taxon>
        <taxon>Sedimenticolaceae</taxon>
        <taxon>Sedimenticola</taxon>
    </lineage>
</organism>
<feature type="binding site" evidence="12">
    <location>
        <position position="110"/>
    </location>
    <ligand>
        <name>GTP</name>
        <dbReference type="ChEBI" id="CHEBI:37565"/>
    </ligand>
</feature>
<dbReference type="InterPro" id="IPR040064">
    <property type="entry name" value="MoaA-like"/>
</dbReference>
<evidence type="ECO:0000313" key="15">
    <source>
        <dbReference type="Proteomes" id="UP000235015"/>
    </source>
</evidence>
<dbReference type="SFLD" id="SFLDG01383">
    <property type="entry name" value="cyclic_pyranopterin_phosphate"/>
    <property type="match status" value="1"/>
</dbReference>
<feature type="binding site" evidence="12">
    <location>
        <position position="43"/>
    </location>
    <ligand>
        <name>S-adenosyl-L-methionine</name>
        <dbReference type="ChEBI" id="CHEBI:59789"/>
    </ligand>
</feature>
<evidence type="ECO:0000259" key="13">
    <source>
        <dbReference type="PROSITE" id="PS51918"/>
    </source>
</evidence>
<comment type="subunit">
    <text evidence="12">Monomer and homodimer.</text>
</comment>
<dbReference type="Gene3D" id="3.20.20.70">
    <property type="entry name" value="Aldolase class I"/>
    <property type="match status" value="1"/>
</dbReference>
<dbReference type="InterPro" id="IPR013483">
    <property type="entry name" value="MoaA"/>
</dbReference>
<dbReference type="InterPro" id="IPR050105">
    <property type="entry name" value="MoCo_biosynth_MoaA/MoaC"/>
</dbReference>
<dbReference type="RefSeq" id="WP_273438893.1">
    <property type="nucleotide sequence ID" value="NZ_PKUN01000009.1"/>
</dbReference>
<dbReference type="AlphaFoldDB" id="A0A2N6CXQ3"/>
<comment type="caution">
    <text evidence="14">The sequence shown here is derived from an EMBL/GenBank/DDBJ whole genome shotgun (WGS) entry which is preliminary data.</text>
</comment>
<evidence type="ECO:0000256" key="4">
    <source>
        <dbReference type="ARBA" id="ARBA00022723"/>
    </source>
</evidence>
<dbReference type="Proteomes" id="UP000235015">
    <property type="component" value="Unassembled WGS sequence"/>
</dbReference>
<dbReference type="SUPFAM" id="SSF102114">
    <property type="entry name" value="Radical SAM enzymes"/>
    <property type="match status" value="1"/>
</dbReference>
<dbReference type="GO" id="GO:1904047">
    <property type="term" value="F:S-adenosyl-L-methionine binding"/>
    <property type="evidence" value="ECO:0007669"/>
    <property type="project" value="UniProtKB-UniRule"/>
</dbReference>
<reference evidence="14 15" key="1">
    <citation type="submission" date="2017-11" db="EMBL/GenBank/DDBJ databases">
        <title>Genome-resolved metagenomics identifies genetic mobility, metabolic interactions, and unexpected diversity in perchlorate-reducing communities.</title>
        <authorList>
            <person name="Barnum T.P."/>
            <person name="Figueroa I.A."/>
            <person name="Carlstrom C.I."/>
            <person name="Lucas L.N."/>
            <person name="Engelbrektson A.L."/>
            <person name="Coates J.D."/>
        </authorList>
    </citation>
    <scope>NUCLEOTIDE SEQUENCE [LARGE SCALE GENOMIC DNA]</scope>
    <source>
        <strain evidence="14">BM301</strain>
    </source>
</reference>
<feature type="binding site" evidence="12">
    <location>
        <position position="44"/>
    </location>
    <ligand>
        <name>[4Fe-4S] cluster</name>
        <dbReference type="ChEBI" id="CHEBI:49883"/>
        <label>1</label>
        <note>4Fe-4S-S-AdoMet</note>
    </ligand>
</feature>
<keyword evidence="5 12" id="KW-0547">Nucleotide-binding</keyword>
<keyword evidence="4 12" id="KW-0479">Metal-binding</keyword>